<dbReference type="GO" id="GO:0003755">
    <property type="term" value="F:peptidyl-prolyl cis-trans isomerase activity"/>
    <property type="evidence" value="ECO:0007669"/>
    <property type="project" value="UniProtKB-UniRule"/>
</dbReference>
<protein>
    <recommendedName>
        <fullName evidence="7">Peptidyl-prolyl cis-trans isomerase</fullName>
        <ecNumber evidence="7">5.2.1.8</ecNumber>
    </recommendedName>
</protein>
<dbReference type="PANTHER" id="PTHR43811:SF19">
    <property type="entry name" value="39 KDA FK506-BINDING NUCLEAR PROTEIN"/>
    <property type="match status" value="1"/>
</dbReference>
<dbReference type="PANTHER" id="PTHR43811">
    <property type="entry name" value="FKBP-TYPE PEPTIDYL-PROLYL CIS-TRANS ISOMERASE FKPA"/>
    <property type="match status" value="1"/>
</dbReference>
<dbReference type="Gene3D" id="1.10.287.460">
    <property type="entry name" value="Peptidyl-prolyl cis-trans isomerase, FKBP-type, N-terminal domain"/>
    <property type="match status" value="1"/>
</dbReference>
<dbReference type="InterPro" id="IPR036944">
    <property type="entry name" value="PPIase_FKBP_N_sf"/>
</dbReference>
<dbReference type="GO" id="GO:0016020">
    <property type="term" value="C:membrane"/>
    <property type="evidence" value="ECO:0007669"/>
    <property type="project" value="InterPro"/>
</dbReference>
<reference evidence="10 11" key="1">
    <citation type="submission" date="2016-10" db="EMBL/GenBank/DDBJ databases">
        <authorList>
            <person name="de Groot N.N."/>
        </authorList>
    </citation>
    <scope>NUCLEOTIDE SEQUENCE [LARGE SCALE GENOMIC DNA]</scope>
    <source>
        <strain evidence="10 11">DSM 8423</strain>
    </source>
</reference>
<proteinExistence type="inferred from homology"/>
<sequence>MKKESAAAALVFFLFTALPAWSADKVVLKTQKDKVSYAIGCNIGNDFKQKSIDINPNAFLQGMTDALAGSPKSLTDKEMAEAMMTLRQELQNRQRESAEKAAAKNKKEGTEFLAKNKLKEGVKVTPSGLQYKVIQEGKGENPKSSDTVTVHYRGTLIDGTEFDSSYRRNEPSTFPLSGVIRGWTEGLQLMKPGGTYELYIPSNLAYGERGAGDTIGPEAVLIFTVELISIKK</sequence>
<dbReference type="InterPro" id="IPR046357">
    <property type="entry name" value="PPIase_dom_sf"/>
</dbReference>
<evidence type="ECO:0000256" key="7">
    <source>
        <dbReference type="RuleBase" id="RU003915"/>
    </source>
</evidence>
<dbReference type="OrthoDB" id="9812109at2"/>
<evidence type="ECO:0000313" key="10">
    <source>
        <dbReference type="EMBL" id="SEM18348.1"/>
    </source>
</evidence>
<dbReference type="Proteomes" id="UP000198744">
    <property type="component" value="Unassembled WGS sequence"/>
</dbReference>
<feature type="domain" description="PPIase FKBP-type" evidence="9">
    <location>
        <begin position="145"/>
        <end position="231"/>
    </location>
</feature>
<dbReference type="STRING" id="43775.SAMN04489760_10632"/>
<evidence type="ECO:0000256" key="2">
    <source>
        <dbReference type="ARBA" id="ARBA00006577"/>
    </source>
</evidence>
<name>A0A1H7WBG1_9BACT</name>
<dbReference type="EC" id="5.2.1.8" evidence="7"/>
<dbReference type="Gene3D" id="3.10.50.40">
    <property type="match status" value="1"/>
</dbReference>
<organism evidence="10 11">
    <name type="scientific">Syntrophus gentianae</name>
    <dbReference type="NCBI Taxonomy" id="43775"/>
    <lineage>
        <taxon>Bacteria</taxon>
        <taxon>Pseudomonadati</taxon>
        <taxon>Thermodesulfobacteriota</taxon>
        <taxon>Syntrophia</taxon>
        <taxon>Syntrophales</taxon>
        <taxon>Syntrophaceae</taxon>
        <taxon>Syntrophus</taxon>
    </lineage>
</organism>
<dbReference type="InterPro" id="IPR000774">
    <property type="entry name" value="PPIase_FKBP_N"/>
</dbReference>
<dbReference type="Pfam" id="PF00254">
    <property type="entry name" value="FKBP_C"/>
    <property type="match status" value="1"/>
</dbReference>
<keyword evidence="4 6" id="KW-0697">Rotamase</keyword>
<dbReference type="GO" id="GO:0006457">
    <property type="term" value="P:protein folding"/>
    <property type="evidence" value="ECO:0007669"/>
    <property type="project" value="InterPro"/>
</dbReference>
<accession>A0A1H7WBG1</accession>
<dbReference type="Pfam" id="PF01346">
    <property type="entry name" value="FKBP_N"/>
    <property type="match status" value="1"/>
</dbReference>
<keyword evidence="11" id="KW-1185">Reference proteome</keyword>
<evidence type="ECO:0000313" key="11">
    <source>
        <dbReference type="Proteomes" id="UP000198744"/>
    </source>
</evidence>
<dbReference type="FunFam" id="3.10.50.40:FF:000045">
    <property type="entry name" value="Peptidyl-prolyl cis-trans isomerase"/>
    <property type="match status" value="1"/>
</dbReference>
<evidence type="ECO:0000256" key="5">
    <source>
        <dbReference type="ARBA" id="ARBA00023235"/>
    </source>
</evidence>
<dbReference type="EMBL" id="FOBS01000006">
    <property type="protein sequence ID" value="SEM18348.1"/>
    <property type="molecule type" value="Genomic_DNA"/>
</dbReference>
<dbReference type="InterPro" id="IPR008104">
    <property type="entry name" value="INFPOTNTIATR"/>
</dbReference>
<evidence type="ECO:0000256" key="1">
    <source>
        <dbReference type="ARBA" id="ARBA00000971"/>
    </source>
</evidence>
<keyword evidence="5 6" id="KW-0413">Isomerase</keyword>
<evidence type="ECO:0000259" key="9">
    <source>
        <dbReference type="PROSITE" id="PS50059"/>
    </source>
</evidence>
<dbReference type="SUPFAM" id="SSF54534">
    <property type="entry name" value="FKBP-like"/>
    <property type="match status" value="1"/>
</dbReference>
<dbReference type="PRINTS" id="PR01730">
    <property type="entry name" value="INFPOTNTIATR"/>
</dbReference>
<evidence type="ECO:0000256" key="8">
    <source>
        <dbReference type="SAM" id="SignalP"/>
    </source>
</evidence>
<evidence type="ECO:0000256" key="3">
    <source>
        <dbReference type="ARBA" id="ARBA00022729"/>
    </source>
</evidence>
<evidence type="ECO:0000256" key="6">
    <source>
        <dbReference type="PROSITE-ProRule" id="PRU00277"/>
    </source>
</evidence>
<comment type="catalytic activity">
    <reaction evidence="1 6 7">
        <text>[protein]-peptidylproline (omega=180) = [protein]-peptidylproline (omega=0)</text>
        <dbReference type="Rhea" id="RHEA:16237"/>
        <dbReference type="Rhea" id="RHEA-COMP:10747"/>
        <dbReference type="Rhea" id="RHEA-COMP:10748"/>
        <dbReference type="ChEBI" id="CHEBI:83833"/>
        <dbReference type="ChEBI" id="CHEBI:83834"/>
        <dbReference type="EC" id="5.2.1.8"/>
    </reaction>
</comment>
<feature type="chain" id="PRO_5011720496" description="Peptidyl-prolyl cis-trans isomerase" evidence="8">
    <location>
        <begin position="23"/>
        <end position="232"/>
    </location>
</feature>
<dbReference type="PROSITE" id="PS50059">
    <property type="entry name" value="FKBP_PPIASE"/>
    <property type="match status" value="1"/>
</dbReference>
<dbReference type="AlphaFoldDB" id="A0A1H7WBG1"/>
<comment type="similarity">
    <text evidence="2 7">Belongs to the FKBP-type PPIase family.</text>
</comment>
<keyword evidence="3 8" id="KW-0732">Signal</keyword>
<gene>
    <name evidence="10" type="ORF">SAMN04489760_10632</name>
</gene>
<dbReference type="RefSeq" id="WP_093882741.1">
    <property type="nucleotide sequence ID" value="NZ_FOBS01000006.1"/>
</dbReference>
<dbReference type="InterPro" id="IPR001179">
    <property type="entry name" value="PPIase_FKBP_dom"/>
</dbReference>
<evidence type="ECO:0000256" key="4">
    <source>
        <dbReference type="ARBA" id="ARBA00023110"/>
    </source>
</evidence>
<feature type="signal peptide" evidence="8">
    <location>
        <begin position="1"/>
        <end position="22"/>
    </location>
</feature>